<evidence type="ECO:0000256" key="1">
    <source>
        <dbReference type="SAM" id="MobiDB-lite"/>
    </source>
</evidence>
<organism evidence="2 3">
    <name type="scientific">Citricoccus parietis</name>
    <dbReference type="NCBI Taxonomy" id="592307"/>
    <lineage>
        <taxon>Bacteria</taxon>
        <taxon>Bacillati</taxon>
        <taxon>Actinomycetota</taxon>
        <taxon>Actinomycetes</taxon>
        <taxon>Micrococcales</taxon>
        <taxon>Micrococcaceae</taxon>
        <taxon>Citricoccus</taxon>
    </lineage>
</organism>
<comment type="caution">
    <text evidence="2">The sequence shown here is derived from an EMBL/GenBank/DDBJ whole genome shotgun (WGS) entry which is preliminary data.</text>
</comment>
<evidence type="ECO:0000313" key="3">
    <source>
        <dbReference type="Proteomes" id="UP001589575"/>
    </source>
</evidence>
<gene>
    <name evidence="2" type="ORF">ACFFX0_29990</name>
</gene>
<keyword evidence="3" id="KW-1185">Reference proteome</keyword>
<proteinExistence type="predicted"/>
<name>A0ABV5G8C1_9MICC</name>
<reference evidence="2 3" key="1">
    <citation type="submission" date="2024-09" db="EMBL/GenBank/DDBJ databases">
        <authorList>
            <person name="Sun Q."/>
            <person name="Mori K."/>
        </authorList>
    </citation>
    <scope>NUCLEOTIDE SEQUENCE [LARGE SCALE GENOMIC DNA]</scope>
    <source>
        <strain evidence="2 3">CCM 7609</strain>
    </source>
</reference>
<accession>A0ABV5G8C1</accession>
<protein>
    <submittedName>
        <fullName evidence="2">Uncharacterized protein</fullName>
    </submittedName>
</protein>
<dbReference type="EMBL" id="JBHMFI010000020">
    <property type="protein sequence ID" value="MFB9075180.1"/>
    <property type="molecule type" value="Genomic_DNA"/>
</dbReference>
<evidence type="ECO:0000313" key="2">
    <source>
        <dbReference type="EMBL" id="MFB9075180.1"/>
    </source>
</evidence>
<feature type="region of interest" description="Disordered" evidence="1">
    <location>
        <begin position="1"/>
        <end position="53"/>
    </location>
</feature>
<sequence length="79" mass="8695">MARRPHGSPSGGARRALIHGANCEYPDSKRHRPPPPRPRIRARTGLRPPPKGRACATEFRAASDCRDRHGISHANIASR</sequence>
<dbReference type="Proteomes" id="UP001589575">
    <property type="component" value="Unassembled WGS sequence"/>
</dbReference>
<feature type="compositionally biased region" description="Basic residues" evidence="1">
    <location>
        <begin position="29"/>
        <end position="44"/>
    </location>
</feature>